<dbReference type="Gene3D" id="3.40.1090.10">
    <property type="entry name" value="Cytosolic phospholipase A2 catalytic domain"/>
    <property type="match status" value="2"/>
</dbReference>
<dbReference type="Pfam" id="PF11815">
    <property type="entry name" value="DUF3336"/>
    <property type="match status" value="1"/>
</dbReference>
<feature type="region of interest" description="Disordered" evidence="7">
    <location>
        <begin position="102"/>
        <end position="136"/>
    </location>
</feature>
<reference evidence="9" key="1">
    <citation type="submission" date="2022-07" db="EMBL/GenBank/DDBJ databases">
        <title>Phylogenomic reconstructions and comparative analyses of Kickxellomycotina fungi.</title>
        <authorList>
            <person name="Reynolds N.K."/>
            <person name="Stajich J.E."/>
            <person name="Barry K."/>
            <person name="Grigoriev I.V."/>
            <person name="Crous P."/>
            <person name="Smith M.E."/>
        </authorList>
    </citation>
    <scope>NUCLEOTIDE SEQUENCE</scope>
    <source>
        <strain evidence="9">NBRC 100468</strain>
    </source>
</reference>
<dbReference type="PANTHER" id="PTHR14226:SF66">
    <property type="entry name" value="TRIACYLGLYCEROL LIPASE PTL2"/>
    <property type="match status" value="1"/>
</dbReference>
<keyword evidence="10" id="KW-1185">Reference proteome</keyword>
<feature type="active site" description="Nucleophile" evidence="5">
    <location>
        <position position="545"/>
    </location>
</feature>
<feature type="compositionally biased region" description="Basic and acidic residues" evidence="7">
    <location>
        <begin position="173"/>
        <end position="187"/>
    </location>
</feature>
<evidence type="ECO:0000256" key="4">
    <source>
        <dbReference type="ARBA" id="ARBA00023098"/>
    </source>
</evidence>
<feature type="region of interest" description="Disordered" evidence="7">
    <location>
        <begin position="1"/>
        <end position="25"/>
    </location>
</feature>
<dbReference type="InterPro" id="IPR050301">
    <property type="entry name" value="NTE"/>
</dbReference>
<dbReference type="GO" id="GO:0016020">
    <property type="term" value="C:membrane"/>
    <property type="evidence" value="ECO:0007669"/>
    <property type="project" value="UniProtKB-SubCell"/>
</dbReference>
<keyword evidence="4 5" id="KW-0443">Lipid metabolism</keyword>
<feature type="compositionally biased region" description="Acidic residues" evidence="7">
    <location>
        <begin position="111"/>
        <end position="127"/>
    </location>
</feature>
<comment type="subcellular location">
    <subcellularLocation>
        <location evidence="6">Membrane</location>
        <topology evidence="6">Single-pass membrane protein</topology>
    </subcellularLocation>
</comment>
<dbReference type="PANTHER" id="PTHR14226">
    <property type="entry name" value="NEUROPATHY TARGET ESTERASE/SWISS CHEESE D.MELANOGASTER"/>
    <property type="match status" value="1"/>
</dbReference>
<dbReference type="EC" id="3.1.1.-" evidence="6"/>
<keyword evidence="6" id="KW-1133">Transmembrane helix</keyword>
<dbReference type="OrthoDB" id="15478at2759"/>
<dbReference type="Pfam" id="PF01734">
    <property type="entry name" value="Patatin"/>
    <property type="match status" value="1"/>
</dbReference>
<evidence type="ECO:0000259" key="8">
    <source>
        <dbReference type="PROSITE" id="PS51635"/>
    </source>
</evidence>
<comment type="function">
    <text evidence="6">Lipid hydrolase.</text>
</comment>
<keyword evidence="2 5" id="KW-0378">Hydrolase</keyword>
<feature type="short sequence motif" description="GXSXG" evidence="5">
    <location>
        <begin position="543"/>
        <end position="547"/>
    </location>
</feature>
<evidence type="ECO:0000256" key="7">
    <source>
        <dbReference type="SAM" id="MobiDB-lite"/>
    </source>
</evidence>
<evidence type="ECO:0000256" key="2">
    <source>
        <dbReference type="ARBA" id="ARBA00022801"/>
    </source>
</evidence>
<feature type="domain" description="PNPLA" evidence="8">
    <location>
        <begin position="512"/>
        <end position="707"/>
    </location>
</feature>
<evidence type="ECO:0000313" key="9">
    <source>
        <dbReference type="EMBL" id="KAJ1918677.1"/>
    </source>
</evidence>
<evidence type="ECO:0000313" key="10">
    <source>
        <dbReference type="Proteomes" id="UP001150538"/>
    </source>
</evidence>
<dbReference type="GO" id="GO:0006641">
    <property type="term" value="P:triglyceride metabolic process"/>
    <property type="evidence" value="ECO:0007669"/>
    <property type="project" value="UniProtKB-ARBA"/>
</dbReference>
<name>A0A9W7ZXD8_9FUNG</name>
<dbReference type="GO" id="GO:0004806">
    <property type="term" value="F:triacylglycerol lipase activity"/>
    <property type="evidence" value="ECO:0007669"/>
    <property type="project" value="InterPro"/>
</dbReference>
<dbReference type="EMBL" id="JANBPU010000040">
    <property type="protein sequence ID" value="KAJ1918677.1"/>
    <property type="molecule type" value="Genomic_DNA"/>
</dbReference>
<feature type="active site" description="Proton acceptor" evidence="5">
    <location>
        <position position="694"/>
    </location>
</feature>
<protein>
    <recommendedName>
        <fullName evidence="6">Patatin-like phospholipase domain-containing protein</fullName>
        <ecNumber evidence="6">3.1.1.-</ecNumber>
    </recommendedName>
</protein>
<sequence length="862" mass="98222">MTIGAEMDSRDSKAARHNRSEKLQEQQKLTFEQIVANTEFFKELQKWPLSSLPPDVYQSPEQLRKGWLTRIFSTILFLKDHPTPSWWHKFLDDEKDLFADGDEKRKPVIDENNDNDGSQEADTESIEDSGYMSQGDDDILINEKEELVDPSREANIDLNDGNSTNNGKVTATRRPESSRSPDLDKINDLISSSVSRSSSFPLTDHSKSTRTSSAVSIKELDKDRCSSADIPPWEIYMKEVNKVLMMRKSKNRQLEPERLTRNGTSDVWHSPLPEPSSFYKRLRETLVDPLSFGEVRSGTIIRIFLRYCLIVFTCTLVFLELILYGLVRLCIHLYETLWVIHSGTETQILMGELEKASDYDSWASAAKSLDIHLGMDKWKSYPYSCYYDADAIEEMTEYLIKLRGQLKDQLASGSTQNDDKSGSSKTSEDKTLKFLNELMQELLNEAVHHNVGGCDNHQMWSQTFLGTKPQIYGFVEQVTKSLYDISDSTLITPSDKHKFFKAARKLHGRTALCLSGGISRAYYHVGVLKALLEDGPLPSILTGSSGGSVLAAMACVYKDDELKALLDSPDIQSFVWLADKKYASNLNRLLQTSSYYHPVDFIRNIYVFCRGNTTFKEAYQRTGKILNVGLLPYSTPFVKPKTLNYLNCPDVLIWSAVLASCSAPMVLPPTVLMQKLKNGQIVAYTKCGGEWWADGTLGNDVPKQSIQNDFNVKYTIISQVGPHVAPFWFDSKGSPGDPVVSGLTKKSKTYRGGFLLSCLEKMLKIDMLKWFKWLDHLDIFPMLFQQRWCKVWSQTIQGTVNIVVKRGFPWDVFPVPLDKERLEMYRNEGMRQTWPKLDMIRCRIMVEHAINEGIERAKMQMQ</sequence>
<dbReference type="AlphaFoldDB" id="A0A9W7ZXD8"/>
<feature type="compositionally biased region" description="Polar residues" evidence="7">
    <location>
        <begin position="160"/>
        <end position="169"/>
    </location>
</feature>
<comment type="caution">
    <text evidence="5">Lacks conserved residue(s) required for the propagation of feature annotation.</text>
</comment>
<keyword evidence="6" id="KW-0812">Transmembrane</keyword>
<evidence type="ECO:0000256" key="3">
    <source>
        <dbReference type="ARBA" id="ARBA00022963"/>
    </source>
</evidence>
<feature type="transmembrane region" description="Helical" evidence="6">
    <location>
        <begin position="304"/>
        <end position="327"/>
    </location>
</feature>
<comment type="similarity">
    <text evidence="1 6">Belongs to the PLPL family.</text>
</comment>
<dbReference type="InterPro" id="IPR021771">
    <property type="entry name" value="Triacylglycerol_lipase_N"/>
</dbReference>
<dbReference type="GO" id="GO:0016042">
    <property type="term" value="P:lipid catabolic process"/>
    <property type="evidence" value="ECO:0007669"/>
    <property type="project" value="UniProtKB-UniRule"/>
</dbReference>
<dbReference type="SUPFAM" id="SSF52151">
    <property type="entry name" value="FabD/lysophospholipase-like"/>
    <property type="match status" value="1"/>
</dbReference>
<feature type="region of interest" description="Disordered" evidence="7">
    <location>
        <begin position="151"/>
        <end position="215"/>
    </location>
</feature>
<feature type="compositionally biased region" description="Basic and acidic residues" evidence="7">
    <location>
        <begin position="7"/>
        <end position="25"/>
    </location>
</feature>
<evidence type="ECO:0000256" key="5">
    <source>
        <dbReference type="PROSITE-ProRule" id="PRU01161"/>
    </source>
</evidence>
<evidence type="ECO:0000256" key="6">
    <source>
        <dbReference type="RuleBase" id="RU362055"/>
    </source>
</evidence>
<dbReference type="InterPro" id="IPR016035">
    <property type="entry name" value="Acyl_Trfase/lysoPLipase"/>
</dbReference>
<dbReference type="PROSITE" id="PS51635">
    <property type="entry name" value="PNPLA"/>
    <property type="match status" value="1"/>
</dbReference>
<comment type="caution">
    <text evidence="9">The sequence shown here is derived from an EMBL/GenBank/DDBJ whole genome shotgun (WGS) entry which is preliminary data.</text>
</comment>
<evidence type="ECO:0000256" key="1">
    <source>
        <dbReference type="ARBA" id="ARBA00006104"/>
    </source>
</evidence>
<proteinExistence type="inferred from homology"/>
<keyword evidence="3 5" id="KW-0442">Lipid degradation</keyword>
<accession>A0A9W7ZXD8</accession>
<keyword evidence="6" id="KW-0472">Membrane</keyword>
<organism evidence="9 10">
    <name type="scientific">Mycoemilia scoparia</name>
    <dbReference type="NCBI Taxonomy" id="417184"/>
    <lineage>
        <taxon>Eukaryota</taxon>
        <taxon>Fungi</taxon>
        <taxon>Fungi incertae sedis</taxon>
        <taxon>Zoopagomycota</taxon>
        <taxon>Kickxellomycotina</taxon>
        <taxon>Kickxellomycetes</taxon>
        <taxon>Kickxellales</taxon>
        <taxon>Kickxellaceae</taxon>
        <taxon>Mycoemilia</taxon>
    </lineage>
</organism>
<gene>
    <name evidence="9" type="ORF">H4219_002480</name>
</gene>
<dbReference type="Proteomes" id="UP001150538">
    <property type="component" value="Unassembled WGS sequence"/>
</dbReference>
<dbReference type="InterPro" id="IPR002641">
    <property type="entry name" value="PNPLA_dom"/>
</dbReference>